<comment type="caution">
    <text evidence="1">The sequence shown here is derived from an EMBL/GenBank/DDBJ whole genome shotgun (WGS) entry which is preliminary data.</text>
</comment>
<dbReference type="RefSeq" id="WP_226791187.1">
    <property type="nucleotide sequence ID" value="NZ_CP084680.1"/>
</dbReference>
<name>A0ABV0HZM3_9BACE</name>
<reference evidence="1 2" key="1">
    <citation type="submission" date="2024-05" db="EMBL/GenBank/DDBJ databases">
        <title>Human gut microbiome strain richness.</title>
        <authorList>
            <person name="Chen-Liaw A."/>
        </authorList>
    </citation>
    <scope>NUCLEOTIDE SEQUENCE [LARGE SCALE GENOMIC DNA]</scope>
    <source>
        <strain evidence="1 2">1001271st1_B1_1001271B_150615</strain>
    </source>
</reference>
<organism evidence="1 2">
    <name type="scientific">Bacteroides humanifaecis</name>
    <dbReference type="NCBI Taxonomy" id="2792859"/>
    <lineage>
        <taxon>Bacteria</taxon>
        <taxon>Pseudomonadati</taxon>
        <taxon>Bacteroidota</taxon>
        <taxon>Bacteroidia</taxon>
        <taxon>Bacteroidales</taxon>
        <taxon>Bacteroidaceae</taxon>
        <taxon>Bacteroides</taxon>
    </lineage>
</organism>
<dbReference type="Gene3D" id="3.40.720.10">
    <property type="entry name" value="Alkaline Phosphatase, subunit A"/>
    <property type="match status" value="1"/>
</dbReference>
<dbReference type="Proteomes" id="UP001491715">
    <property type="component" value="Unassembled WGS sequence"/>
</dbReference>
<gene>
    <name evidence="1" type="ORF">ABHZ06_16425</name>
</gene>
<sequence length="428" mass="48733">MGTNVFLKAGLRNSDSKRFFKILWVVILALYPWLLSAQTFAKAKKAVYVIVDGIPADQIERLHTPAIFDIASKGAYSRAYTGGEIGGYSQTATISAIGYTNLLTATWFNKHNVGGNSDLKPNYNYWTIFRIAKEQPKKYKTAIYSSWTNNRTVLIGEGKKETNYLKIDYVKDGYDLDSIRFPKKEKDLHIFDIDEQISKDAAEGIRTDAPDLSWVYLWYTDDAGHIAGNGAFFDEYVRKADEQVARIWEAVKYREANFDEEWMVVITTDHGRGENGHDHGGQSWRERTTWVSTNVPVNSHFTSGNLAITDIAPSICRFMDFEVPQSVLWEQDGMSFVGDADIYDLQTMPYDNTVGLSWKCYSENVPVTVYVAVTNKFKEGDEDEWIKLVTLPAGKRSYTVDLQALPESKFYKFVIVAPGNHLNRWLEK</sequence>
<dbReference type="InterPro" id="IPR017850">
    <property type="entry name" value="Alkaline_phosphatase_core_sf"/>
</dbReference>
<evidence type="ECO:0008006" key="3">
    <source>
        <dbReference type="Google" id="ProtNLM"/>
    </source>
</evidence>
<dbReference type="SUPFAM" id="SSF53649">
    <property type="entry name" value="Alkaline phosphatase-like"/>
    <property type="match status" value="1"/>
</dbReference>
<protein>
    <recommendedName>
        <fullName evidence="3">Alkaline phosphatase family protein</fullName>
    </recommendedName>
</protein>
<evidence type="ECO:0000313" key="2">
    <source>
        <dbReference type="Proteomes" id="UP001491715"/>
    </source>
</evidence>
<accession>A0ABV0HZM3</accession>
<keyword evidence="2" id="KW-1185">Reference proteome</keyword>
<proteinExistence type="predicted"/>
<evidence type="ECO:0000313" key="1">
    <source>
        <dbReference type="EMBL" id="MEO4939426.1"/>
    </source>
</evidence>
<dbReference type="EMBL" id="JBDQBE010000020">
    <property type="protein sequence ID" value="MEO4939426.1"/>
    <property type="molecule type" value="Genomic_DNA"/>
</dbReference>